<accession>A0ABZ0IF44</accession>
<keyword evidence="5 6" id="KW-0472">Membrane</keyword>
<protein>
    <recommendedName>
        <fullName evidence="9">MFS transporter</fullName>
    </recommendedName>
</protein>
<dbReference type="Proteomes" id="UP001626549">
    <property type="component" value="Chromosome"/>
</dbReference>
<feature type="transmembrane region" description="Helical" evidence="6">
    <location>
        <begin position="204"/>
        <end position="225"/>
    </location>
</feature>
<dbReference type="Pfam" id="PF07690">
    <property type="entry name" value="MFS_1"/>
    <property type="match status" value="1"/>
</dbReference>
<feature type="transmembrane region" description="Helical" evidence="6">
    <location>
        <begin position="237"/>
        <end position="259"/>
    </location>
</feature>
<organism evidence="7 8">
    <name type="scientific">Congregibacter brevis</name>
    <dbReference type="NCBI Taxonomy" id="3081201"/>
    <lineage>
        <taxon>Bacteria</taxon>
        <taxon>Pseudomonadati</taxon>
        <taxon>Pseudomonadota</taxon>
        <taxon>Gammaproteobacteria</taxon>
        <taxon>Cellvibrionales</taxon>
        <taxon>Halieaceae</taxon>
        <taxon>Congregibacter</taxon>
    </lineage>
</organism>
<keyword evidence="2" id="KW-1003">Cell membrane</keyword>
<feature type="transmembrane region" description="Helical" evidence="6">
    <location>
        <begin position="157"/>
        <end position="176"/>
    </location>
</feature>
<gene>
    <name evidence="7" type="ORF">R0137_04115</name>
</gene>
<dbReference type="PANTHER" id="PTHR43124:SF10">
    <property type="entry name" value="PURINE EFFLUX PUMP PBUE"/>
    <property type="match status" value="1"/>
</dbReference>
<keyword evidence="3 6" id="KW-0812">Transmembrane</keyword>
<feature type="transmembrane region" description="Helical" evidence="6">
    <location>
        <begin position="351"/>
        <end position="370"/>
    </location>
</feature>
<evidence type="ECO:0000313" key="8">
    <source>
        <dbReference type="Proteomes" id="UP001626549"/>
    </source>
</evidence>
<evidence type="ECO:0000313" key="7">
    <source>
        <dbReference type="EMBL" id="WOJ97765.1"/>
    </source>
</evidence>
<evidence type="ECO:0000256" key="1">
    <source>
        <dbReference type="ARBA" id="ARBA00004651"/>
    </source>
</evidence>
<feature type="transmembrane region" description="Helical" evidence="6">
    <location>
        <begin position="291"/>
        <end position="311"/>
    </location>
</feature>
<dbReference type="PANTHER" id="PTHR43124">
    <property type="entry name" value="PURINE EFFLUX PUMP PBUE"/>
    <property type="match status" value="1"/>
</dbReference>
<dbReference type="RefSeq" id="WP_407328770.1">
    <property type="nucleotide sequence ID" value="NZ_CP136865.1"/>
</dbReference>
<reference evidence="7 8" key="1">
    <citation type="submission" date="2023-10" db="EMBL/GenBank/DDBJ databases">
        <title>Two novel species belonging to the OM43/NOR5 clade.</title>
        <authorList>
            <person name="Park M."/>
        </authorList>
    </citation>
    <scope>NUCLEOTIDE SEQUENCE [LARGE SCALE GENOMIC DNA]</scope>
    <source>
        <strain evidence="7 8">IMCC45268</strain>
    </source>
</reference>
<feature type="transmembrane region" description="Helical" evidence="6">
    <location>
        <begin position="97"/>
        <end position="120"/>
    </location>
</feature>
<evidence type="ECO:0000256" key="5">
    <source>
        <dbReference type="ARBA" id="ARBA00023136"/>
    </source>
</evidence>
<feature type="transmembrane region" description="Helical" evidence="6">
    <location>
        <begin position="7"/>
        <end position="25"/>
    </location>
</feature>
<feature type="transmembrane region" description="Helical" evidence="6">
    <location>
        <begin position="73"/>
        <end position="91"/>
    </location>
</feature>
<dbReference type="Gene3D" id="1.20.1250.20">
    <property type="entry name" value="MFS general substrate transporter like domains"/>
    <property type="match status" value="1"/>
</dbReference>
<comment type="subcellular location">
    <subcellularLocation>
        <location evidence="1">Cell membrane</location>
        <topology evidence="1">Multi-pass membrane protein</topology>
    </subcellularLocation>
</comment>
<evidence type="ECO:0000256" key="4">
    <source>
        <dbReference type="ARBA" id="ARBA00022989"/>
    </source>
</evidence>
<keyword evidence="4 6" id="KW-1133">Transmembrane helix</keyword>
<feature type="transmembrane region" description="Helical" evidence="6">
    <location>
        <begin position="45"/>
        <end position="66"/>
    </location>
</feature>
<evidence type="ECO:0000256" key="6">
    <source>
        <dbReference type="SAM" id="Phobius"/>
    </source>
</evidence>
<feature type="transmembrane region" description="Helical" evidence="6">
    <location>
        <begin position="132"/>
        <end position="151"/>
    </location>
</feature>
<dbReference type="InterPro" id="IPR036259">
    <property type="entry name" value="MFS_trans_sf"/>
</dbReference>
<name>A0ABZ0IF44_9GAMM</name>
<evidence type="ECO:0000256" key="2">
    <source>
        <dbReference type="ARBA" id="ARBA00022475"/>
    </source>
</evidence>
<keyword evidence="8" id="KW-1185">Reference proteome</keyword>
<feature type="transmembrane region" description="Helical" evidence="6">
    <location>
        <begin position="266"/>
        <end position="285"/>
    </location>
</feature>
<sequence length="386" mass="41166">MMKLPQPAALFAILIGSLMFLYWLVMPVVMGSLADSRGYAEDSLGVLASLYAAGTFITTTSSMLWIQRANWVWLIRAGALISIAGFSVVLLDDSFMALALGHFVASLGLGISYAVVMALLGDEKQPARGYALVFFLQIVFGIAVSTLLTQTLEPVQILPTMAATMTGIGLLAMLLAGRLPTSSVKLATPELAELKLPRLPPWPIVLGLLAILLVFIGDAGIWIFLERIGHAEHSTEVGGLLVSVNLAAGAVGSLTAVFLSERWGYLWPMAIAIGLSVLSVAMFSAMGSVSILLAASFVNGWAWNFGAAYRMGLVSKLDRTGRFTVLIPSMQTLGNTLGPLMAGMLIVQGGYVVAFIVTALLWIAAFIAYYPAWRTFKSHDSVSNNA</sequence>
<dbReference type="InterPro" id="IPR050189">
    <property type="entry name" value="MFS_Efflux_Transporters"/>
</dbReference>
<dbReference type="SUPFAM" id="SSF103473">
    <property type="entry name" value="MFS general substrate transporter"/>
    <property type="match status" value="2"/>
</dbReference>
<proteinExistence type="predicted"/>
<dbReference type="EMBL" id="CP136865">
    <property type="protein sequence ID" value="WOJ97765.1"/>
    <property type="molecule type" value="Genomic_DNA"/>
</dbReference>
<evidence type="ECO:0008006" key="9">
    <source>
        <dbReference type="Google" id="ProtNLM"/>
    </source>
</evidence>
<feature type="transmembrane region" description="Helical" evidence="6">
    <location>
        <begin position="323"/>
        <end position="345"/>
    </location>
</feature>
<evidence type="ECO:0000256" key="3">
    <source>
        <dbReference type="ARBA" id="ARBA00022692"/>
    </source>
</evidence>
<dbReference type="InterPro" id="IPR011701">
    <property type="entry name" value="MFS"/>
</dbReference>